<sequence length="830" mass="91591">MDESLVLEEDISMGGIEAIGTILVHVQPTSIIIPNRAPVELVEFLERDAHRSDDNDSSGGGQGAYILRHIASSQFDFDASKEMLASLDVGQVQPDPVIVRDPNDESAQLIGSSKHYRLMRLAETINLDSSLRAAEDPSPESESRGGFRVRSVQMNTENKTLLLSADALLSLQIVQSELHPNPQTRASNRSEPTAKETLSITGLLQALASSAQGKRTLRRMLLRPTTDINIIEERHRGIEVLLHSENREVAKNMRKLLRKLKNTNTLLRHVRKGVDRIRGQLSVRVEDWKAVLRFAMASTQLKQAVHALKGGEDIAVFMRIRTEIDVERFLHIGDTIMRTIDFQTSRDSGITEILPGASKYLDRLRHEFADVCRFLPELAKHVAQDVPEQFTSYIHHCTVMVDLGFLVAVQRNPESGEGVYHGQYHAEDVWELILTTEEIVYYKNQAMRDLDSQYGDLLGRIADEEIEVMMALAAAVLQHEDAVMHAAELFGELDSLLALALAAEKYNWTAPTMTSSNIIDIVDGRHPLQELMVPSFIPNDCVMAGGGGQDEGSDAATIPGRKGPVPSTLILTGPNNSGKSIYMRQVALIVYLAHTGSYVPAARATIGITDRILTRIATRETVVSDESAFLVDLKQAAFAMNFATRRSLLLIDEFGKGTTAETGSALFTSYLAYLMGLGANRPKVLAGTHFHEVFERGLITPGKEVAFAHMDVRLDPGAEDPEDRVTFLYRLLPGRGTSSLGILCAAANDIPTCVIERAKEIAALLERNERLVDVCSGPSAEDEEELRRAELIARRFLALQIPDPGSEEEGNIPELLRAVLAPEDEEPQEA</sequence>
<organism evidence="6 7">
    <name type="scientific">Humicola insolens</name>
    <name type="common">Soft-rot fungus</name>
    <dbReference type="NCBI Taxonomy" id="85995"/>
    <lineage>
        <taxon>Eukaryota</taxon>
        <taxon>Fungi</taxon>
        <taxon>Dikarya</taxon>
        <taxon>Ascomycota</taxon>
        <taxon>Pezizomycotina</taxon>
        <taxon>Sordariomycetes</taxon>
        <taxon>Sordariomycetidae</taxon>
        <taxon>Sordariales</taxon>
        <taxon>Chaetomiaceae</taxon>
        <taxon>Mycothermus</taxon>
    </lineage>
</organism>
<comment type="similarity">
    <text evidence="1">Belongs to the DNA mismatch repair MutS family.</text>
</comment>
<dbReference type="Pfam" id="PF05192">
    <property type="entry name" value="MutS_III"/>
    <property type="match status" value="1"/>
</dbReference>
<evidence type="ECO:0000256" key="4">
    <source>
        <dbReference type="ARBA" id="ARBA00023125"/>
    </source>
</evidence>
<dbReference type="Pfam" id="PF00488">
    <property type="entry name" value="MutS_V"/>
    <property type="match status" value="1"/>
</dbReference>
<dbReference type="Gene3D" id="3.40.50.300">
    <property type="entry name" value="P-loop containing nucleotide triphosphate hydrolases"/>
    <property type="match status" value="1"/>
</dbReference>
<dbReference type="InterPro" id="IPR045076">
    <property type="entry name" value="MutS"/>
</dbReference>
<evidence type="ECO:0000313" key="7">
    <source>
        <dbReference type="Proteomes" id="UP001583172"/>
    </source>
</evidence>
<dbReference type="Gene3D" id="1.10.1420.10">
    <property type="match status" value="1"/>
</dbReference>
<keyword evidence="3" id="KW-0067">ATP-binding</keyword>
<dbReference type="SUPFAM" id="SSF48334">
    <property type="entry name" value="DNA repair protein MutS, domain III"/>
    <property type="match status" value="1"/>
</dbReference>
<keyword evidence="4" id="KW-0238">DNA-binding</keyword>
<proteinExistence type="inferred from homology"/>
<evidence type="ECO:0000256" key="1">
    <source>
        <dbReference type="ARBA" id="ARBA00006271"/>
    </source>
</evidence>
<dbReference type="InterPro" id="IPR036187">
    <property type="entry name" value="DNA_mismatch_repair_MutS_sf"/>
</dbReference>
<accession>A0ABR3VNJ8</accession>
<keyword evidence="2" id="KW-0547">Nucleotide-binding</keyword>
<name>A0ABR3VNJ8_HUMIN</name>
<dbReference type="InterPro" id="IPR000432">
    <property type="entry name" value="DNA_mismatch_repair_MutS_C"/>
</dbReference>
<dbReference type="SMART" id="SM00533">
    <property type="entry name" value="MUTSd"/>
    <property type="match status" value="1"/>
</dbReference>
<evidence type="ECO:0000256" key="3">
    <source>
        <dbReference type="ARBA" id="ARBA00022840"/>
    </source>
</evidence>
<reference evidence="6 7" key="1">
    <citation type="journal article" date="2024" name="Commun. Biol.">
        <title>Comparative genomic analysis of thermophilic fungi reveals convergent evolutionary adaptations and gene losses.</title>
        <authorList>
            <person name="Steindorff A.S."/>
            <person name="Aguilar-Pontes M.V."/>
            <person name="Robinson A.J."/>
            <person name="Andreopoulos B."/>
            <person name="LaButti K."/>
            <person name="Kuo A."/>
            <person name="Mondo S."/>
            <person name="Riley R."/>
            <person name="Otillar R."/>
            <person name="Haridas S."/>
            <person name="Lipzen A."/>
            <person name="Grimwood J."/>
            <person name="Schmutz J."/>
            <person name="Clum A."/>
            <person name="Reid I.D."/>
            <person name="Moisan M.C."/>
            <person name="Butler G."/>
            <person name="Nguyen T.T.M."/>
            <person name="Dewar K."/>
            <person name="Conant G."/>
            <person name="Drula E."/>
            <person name="Henrissat B."/>
            <person name="Hansel C."/>
            <person name="Singer S."/>
            <person name="Hutchinson M.I."/>
            <person name="de Vries R.P."/>
            <person name="Natvig D.O."/>
            <person name="Powell A.J."/>
            <person name="Tsang A."/>
            <person name="Grigoriev I.V."/>
        </authorList>
    </citation>
    <scope>NUCLEOTIDE SEQUENCE [LARGE SCALE GENOMIC DNA]</scope>
    <source>
        <strain evidence="6 7">CBS 620.91</strain>
    </source>
</reference>
<evidence type="ECO:0000256" key="2">
    <source>
        <dbReference type="ARBA" id="ARBA00022741"/>
    </source>
</evidence>
<dbReference type="PANTHER" id="PTHR11361">
    <property type="entry name" value="DNA MISMATCH REPAIR PROTEIN MUTS FAMILY MEMBER"/>
    <property type="match status" value="1"/>
</dbReference>
<comment type="caution">
    <text evidence="6">The sequence shown here is derived from an EMBL/GenBank/DDBJ whole genome shotgun (WGS) entry which is preliminary data.</text>
</comment>
<dbReference type="Proteomes" id="UP001583172">
    <property type="component" value="Unassembled WGS sequence"/>
</dbReference>
<feature type="domain" description="DNA mismatch repair proteins mutS family" evidence="5">
    <location>
        <begin position="647"/>
        <end position="663"/>
    </location>
</feature>
<dbReference type="EMBL" id="JAZGSY010000023">
    <property type="protein sequence ID" value="KAL1843139.1"/>
    <property type="molecule type" value="Genomic_DNA"/>
</dbReference>
<dbReference type="InterPro" id="IPR007696">
    <property type="entry name" value="DNA_mismatch_repair_MutS_core"/>
</dbReference>
<evidence type="ECO:0000313" key="6">
    <source>
        <dbReference type="EMBL" id="KAL1843139.1"/>
    </source>
</evidence>
<keyword evidence="7" id="KW-1185">Reference proteome</keyword>
<dbReference type="PROSITE" id="PS00486">
    <property type="entry name" value="DNA_MISMATCH_REPAIR_2"/>
    <property type="match status" value="1"/>
</dbReference>
<dbReference type="SUPFAM" id="SSF52540">
    <property type="entry name" value="P-loop containing nucleoside triphosphate hydrolases"/>
    <property type="match status" value="1"/>
</dbReference>
<gene>
    <name evidence="6" type="ORF">VTJ49DRAFT_2889</name>
</gene>
<dbReference type="PANTHER" id="PTHR11361:SF20">
    <property type="entry name" value="MUTS PROTEIN HOMOLOG 5"/>
    <property type="match status" value="1"/>
</dbReference>
<protein>
    <recommendedName>
        <fullName evidence="5">DNA mismatch repair proteins mutS family domain-containing protein</fullName>
    </recommendedName>
</protein>
<dbReference type="SMART" id="SM00534">
    <property type="entry name" value="MUTSac"/>
    <property type="match status" value="1"/>
</dbReference>
<dbReference type="InterPro" id="IPR027417">
    <property type="entry name" value="P-loop_NTPase"/>
</dbReference>
<evidence type="ECO:0000259" key="5">
    <source>
        <dbReference type="PROSITE" id="PS00486"/>
    </source>
</evidence>
<dbReference type="CDD" id="cd03281">
    <property type="entry name" value="ABC_MSH5_euk"/>
    <property type="match status" value="1"/>
</dbReference>